<sequence>MNFFAVQDLVNSRQIKRQFVLENCLNEQSEYRKYRTADNLFFHIQKFVQSFNRENNLSHIFAETWLIEIIDF</sequence>
<evidence type="ECO:0000313" key="2">
    <source>
        <dbReference type="Proteomes" id="UP000276133"/>
    </source>
</evidence>
<accession>A0A3M7Q941</accession>
<name>A0A3M7Q941_BRAPC</name>
<proteinExistence type="predicted"/>
<reference evidence="1 2" key="1">
    <citation type="journal article" date="2018" name="Sci. Rep.">
        <title>Genomic signatures of local adaptation to the degree of environmental predictability in rotifers.</title>
        <authorList>
            <person name="Franch-Gras L."/>
            <person name="Hahn C."/>
            <person name="Garcia-Roger E.M."/>
            <person name="Carmona M.J."/>
            <person name="Serra M."/>
            <person name="Gomez A."/>
        </authorList>
    </citation>
    <scope>NUCLEOTIDE SEQUENCE [LARGE SCALE GENOMIC DNA]</scope>
    <source>
        <strain evidence="1">HYR1</strain>
    </source>
</reference>
<organism evidence="1 2">
    <name type="scientific">Brachionus plicatilis</name>
    <name type="common">Marine rotifer</name>
    <name type="synonym">Brachionus muelleri</name>
    <dbReference type="NCBI Taxonomy" id="10195"/>
    <lineage>
        <taxon>Eukaryota</taxon>
        <taxon>Metazoa</taxon>
        <taxon>Spiralia</taxon>
        <taxon>Gnathifera</taxon>
        <taxon>Rotifera</taxon>
        <taxon>Eurotatoria</taxon>
        <taxon>Monogononta</taxon>
        <taxon>Pseudotrocha</taxon>
        <taxon>Ploima</taxon>
        <taxon>Brachionidae</taxon>
        <taxon>Brachionus</taxon>
    </lineage>
</organism>
<dbReference type="AlphaFoldDB" id="A0A3M7Q941"/>
<dbReference type="EMBL" id="REGN01006949">
    <property type="protein sequence ID" value="RNA07759.1"/>
    <property type="molecule type" value="Genomic_DNA"/>
</dbReference>
<gene>
    <name evidence="1" type="ORF">BpHYR1_028612</name>
</gene>
<protein>
    <submittedName>
        <fullName evidence="1">Uncharacterized protein</fullName>
    </submittedName>
</protein>
<keyword evidence="2" id="KW-1185">Reference proteome</keyword>
<dbReference type="Proteomes" id="UP000276133">
    <property type="component" value="Unassembled WGS sequence"/>
</dbReference>
<evidence type="ECO:0000313" key="1">
    <source>
        <dbReference type="EMBL" id="RNA07759.1"/>
    </source>
</evidence>
<comment type="caution">
    <text evidence="1">The sequence shown here is derived from an EMBL/GenBank/DDBJ whole genome shotgun (WGS) entry which is preliminary data.</text>
</comment>